<name>S5UAM3_9BACT</name>
<dbReference type="InterPro" id="IPR036250">
    <property type="entry name" value="AcylCo_DH-like_C"/>
</dbReference>
<sequence length="238" mass="25901">MTTLDQLLGDPYDAANPYGFEAVCAGVALPPGTGTDEDLRALYRRSPRAARAAHPTVDDGRWLGAAVGAVDSGLRITLRHLRARRLYGRPAAEIPYLRSALAGVLADLLLCDRLLAAADRRVVRDFVPRALRGAMDDLSVLLGSRFYIRVGEHAVFPVLFRETQEHLLALGTAAPAPVAQIRALLPGVDAPALHRDRGGWRTPPEPAAGLADDLLDRYHGNRSFDLSRRPLPDRPRSL</sequence>
<dbReference type="AlphaFoldDB" id="S5UAM3"/>
<reference evidence="1" key="1">
    <citation type="journal article" date="2013" name="Proc. Natl. Acad. Sci. U.S.A.">
        <title>Mapping gene clusters within arrayed metagenomic libraries to expand the structural diversity of biomedically relevant natural products.</title>
        <authorList>
            <person name="Owen J.G."/>
            <person name="Reddy B.V."/>
            <person name="Ternei M.A."/>
            <person name="Charlop-Powers Z."/>
            <person name="Calle P.Y."/>
            <person name="Kim J.H."/>
            <person name="Brady S.F."/>
        </authorList>
    </citation>
    <scope>NUCLEOTIDE SEQUENCE</scope>
</reference>
<evidence type="ECO:0000313" key="1">
    <source>
        <dbReference type="EMBL" id="AGS49354.1"/>
    </source>
</evidence>
<dbReference type="SUPFAM" id="SSF47203">
    <property type="entry name" value="Acyl-CoA dehydrogenase C-terminal domain-like"/>
    <property type="match status" value="1"/>
</dbReference>
<proteinExistence type="predicted"/>
<accession>S5UAM3</accession>
<protein>
    <submittedName>
        <fullName evidence="1">Acyl-CoA dehydrogenase</fullName>
    </submittedName>
</protein>
<dbReference type="EMBL" id="KF264540">
    <property type="protein sequence ID" value="AGS49354.1"/>
    <property type="molecule type" value="Genomic_DNA"/>
</dbReference>
<organism evidence="1">
    <name type="scientific">uncultured bacterium esnapd3.1</name>
    <dbReference type="NCBI Taxonomy" id="1366608"/>
    <lineage>
        <taxon>Bacteria</taxon>
        <taxon>environmental samples</taxon>
    </lineage>
</organism>
<dbReference type="GO" id="GO:0016627">
    <property type="term" value="F:oxidoreductase activity, acting on the CH-CH group of donors"/>
    <property type="evidence" value="ECO:0007669"/>
    <property type="project" value="InterPro"/>
</dbReference>